<proteinExistence type="predicted"/>
<name>A0A6G1CTJ2_9ORYZ</name>
<evidence type="ECO:0000256" key="1">
    <source>
        <dbReference type="SAM" id="Phobius"/>
    </source>
</evidence>
<gene>
    <name evidence="2" type="ORF">E2562_029886</name>
</gene>
<evidence type="ECO:0000313" key="2">
    <source>
        <dbReference type="EMBL" id="KAF0903778.1"/>
    </source>
</evidence>
<accession>A0A6G1CTJ2</accession>
<feature type="transmembrane region" description="Helical" evidence="1">
    <location>
        <begin position="64"/>
        <end position="81"/>
    </location>
</feature>
<evidence type="ECO:0000313" key="3">
    <source>
        <dbReference type="Proteomes" id="UP000479710"/>
    </source>
</evidence>
<keyword evidence="1" id="KW-0472">Membrane</keyword>
<sequence length="85" mass="9439">MKGSYGWRTCAVRHEFRLGVEPQLSVTLPMGIVISIDEMFRSGGNSSPRSLLDMLRPVISISKILPILLVVQCTYLTFALLENGD</sequence>
<organism evidence="2 3">
    <name type="scientific">Oryza meyeriana var. granulata</name>
    <dbReference type="NCBI Taxonomy" id="110450"/>
    <lineage>
        <taxon>Eukaryota</taxon>
        <taxon>Viridiplantae</taxon>
        <taxon>Streptophyta</taxon>
        <taxon>Embryophyta</taxon>
        <taxon>Tracheophyta</taxon>
        <taxon>Spermatophyta</taxon>
        <taxon>Magnoliopsida</taxon>
        <taxon>Liliopsida</taxon>
        <taxon>Poales</taxon>
        <taxon>Poaceae</taxon>
        <taxon>BOP clade</taxon>
        <taxon>Oryzoideae</taxon>
        <taxon>Oryzeae</taxon>
        <taxon>Oryzinae</taxon>
        <taxon>Oryza</taxon>
        <taxon>Oryza meyeriana</taxon>
    </lineage>
</organism>
<comment type="caution">
    <text evidence="2">The sequence shown here is derived from an EMBL/GenBank/DDBJ whole genome shotgun (WGS) entry which is preliminary data.</text>
</comment>
<keyword evidence="1" id="KW-0812">Transmembrane</keyword>
<keyword evidence="3" id="KW-1185">Reference proteome</keyword>
<reference evidence="2 3" key="1">
    <citation type="submission" date="2019-11" db="EMBL/GenBank/DDBJ databases">
        <title>Whole genome sequence of Oryza granulata.</title>
        <authorList>
            <person name="Li W."/>
        </authorList>
    </citation>
    <scope>NUCLEOTIDE SEQUENCE [LARGE SCALE GENOMIC DNA]</scope>
    <source>
        <strain evidence="3">cv. Menghai</strain>
        <tissue evidence="2">Leaf</tissue>
    </source>
</reference>
<keyword evidence="1" id="KW-1133">Transmembrane helix</keyword>
<dbReference type="Proteomes" id="UP000479710">
    <property type="component" value="Unassembled WGS sequence"/>
</dbReference>
<protein>
    <submittedName>
        <fullName evidence="2">Uncharacterized protein</fullName>
    </submittedName>
</protein>
<dbReference type="EMBL" id="SPHZ02000008">
    <property type="protein sequence ID" value="KAF0903778.1"/>
    <property type="molecule type" value="Genomic_DNA"/>
</dbReference>
<dbReference type="AlphaFoldDB" id="A0A6G1CTJ2"/>